<keyword evidence="8" id="KW-0129">CBS domain</keyword>
<dbReference type="PROSITE" id="PS51371">
    <property type="entry name" value="CBS"/>
    <property type="match status" value="2"/>
</dbReference>
<sequence length="454" mass="50094">MEQNNGTNKVMQAKLLQALTKNENKVFRKAFLDMHFYDQAQFYLSLVPEQRQKLYQILDPHEVGDFFDTIEDDLPEMRELLLEMDTSYAASLLNSMFDDNAADILEHLPKDEVDRYLNLMDKADASQLRKLLHYDTETAGGIMTTDFITLQAELTVGEALTILKHEADEAETIYYVYLVNADQRLVGVITLRDLIVTDDDTKLATIMTAQVITASVHDEQADVAQKIRDYNFIALPVVDDQQRLVGIVTVDDVIEVIDDEAQADYSGLAGVDVEDVSDNPLKAASKRLPWLITLLFLGMSTATLINHYEDLLSEASILAVFISLITGTAGNAGTQSLAVAVRRLAFKGNDKPKLVRLVVSEILTGLVTGLITGLTIMLIVGFWKQNFALGLTIGLAMTAAITVANLAGSLIPMLMDKLGFDPAVASGPFITTLSDLTSVLIYFSIAQVFIHAFM</sequence>
<keyword evidence="5 9" id="KW-0460">Magnesium</keyword>
<dbReference type="Pfam" id="PF03448">
    <property type="entry name" value="MgtE_N"/>
    <property type="match status" value="1"/>
</dbReference>
<name>A0ABW4BR92_9LACO</name>
<feature type="domain" description="CBS" evidence="10">
    <location>
        <begin position="143"/>
        <end position="205"/>
    </location>
</feature>
<organism evidence="11 12">
    <name type="scientific">Lapidilactobacillus gannanensis</name>
    <dbReference type="NCBI Taxonomy" id="2486002"/>
    <lineage>
        <taxon>Bacteria</taxon>
        <taxon>Bacillati</taxon>
        <taxon>Bacillota</taxon>
        <taxon>Bacilli</taxon>
        <taxon>Lactobacillales</taxon>
        <taxon>Lactobacillaceae</taxon>
        <taxon>Lapidilactobacillus</taxon>
    </lineage>
</organism>
<dbReference type="Gene3D" id="1.25.60.10">
    <property type="entry name" value="MgtE N-terminal domain-like"/>
    <property type="match status" value="1"/>
</dbReference>
<comment type="function">
    <text evidence="9">Acts as a magnesium transporter.</text>
</comment>
<dbReference type="NCBIfam" id="TIGR00400">
    <property type="entry name" value="mgtE"/>
    <property type="match status" value="1"/>
</dbReference>
<feature type="transmembrane region" description="Helical" evidence="9">
    <location>
        <begin position="362"/>
        <end position="383"/>
    </location>
</feature>
<dbReference type="PANTHER" id="PTHR43773">
    <property type="entry name" value="MAGNESIUM TRANSPORTER MGTE"/>
    <property type="match status" value="1"/>
</dbReference>
<accession>A0ABW4BR92</accession>
<gene>
    <name evidence="11" type="primary">mgtE</name>
    <name evidence="11" type="ORF">ACFQ4R_11210</name>
</gene>
<keyword evidence="3 9" id="KW-0813">Transport</keyword>
<feature type="transmembrane region" description="Helical" evidence="9">
    <location>
        <begin position="389"/>
        <end position="411"/>
    </location>
</feature>
<reference evidence="12" key="1">
    <citation type="journal article" date="2019" name="Int. J. Syst. Evol. Microbiol.">
        <title>The Global Catalogue of Microorganisms (GCM) 10K type strain sequencing project: providing services to taxonomists for standard genome sequencing and annotation.</title>
        <authorList>
            <consortium name="The Broad Institute Genomics Platform"/>
            <consortium name="The Broad Institute Genome Sequencing Center for Infectious Disease"/>
            <person name="Wu L."/>
            <person name="Ma J."/>
        </authorList>
    </citation>
    <scope>NUCLEOTIDE SEQUENCE [LARGE SCALE GENOMIC DNA]</scope>
    <source>
        <strain evidence="12">CCM 8937</strain>
    </source>
</reference>
<dbReference type="InterPro" id="IPR000644">
    <property type="entry name" value="CBS_dom"/>
</dbReference>
<dbReference type="Pfam" id="PF00571">
    <property type="entry name" value="CBS"/>
    <property type="match status" value="2"/>
</dbReference>
<evidence type="ECO:0000256" key="4">
    <source>
        <dbReference type="ARBA" id="ARBA00022692"/>
    </source>
</evidence>
<dbReference type="InterPro" id="IPR006668">
    <property type="entry name" value="Mg_transptr_MgtE_intracell_dom"/>
</dbReference>
<evidence type="ECO:0000313" key="12">
    <source>
        <dbReference type="Proteomes" id="UP001597191"/>
    </source>
</evidence>
<dbReference type="CDD" id="cd04606">
    <property type="entry name" value="CBS_pair_Mg_transporter"/>
    <property type="match status" value="1"/>
</dbReference>
<keyword evidence="12" id="KW-1185">Reference proteome</keyword>
<dbReference type="InterPro" id="IPR038076">
    <property type="entry name" value="MgtE_N_sf"/>
</dbReference>
<evidence type="ECO:0000259" key="10">
    <source>
        <dbReference type="PROSITE" id="PS51371"/>
    </source>
</evidence>
<dbReference type="SUPFAM" id="SSF158791">
    <property type="entry name" value="MgtE N-terminal domain-like"/>
    <property type="match status" value="1"/>
</dbReference>
<evidence type="ECO:0000256" key="3">
    <source>
        <dbReference type="ARBA" id="ARBA00022448"/>
    </source>
</evidence>
<dbReference type="InterPro" id="IPR006669">
    <property type="entry name" value="MgtE_transporter"/>
</dbReference>
<evidence type="ECO:0000256" key="8">
    <source>
        <dbReference type="PROSITE-ProRule" id="PRU00703"/>
    </source>
</evidence>
<dbReference type="InterPro" id="IPR036739">
    <property type="entry name" value="SLC41_membr_dom_sf"/>
</dbReference>
<evidence type="ECO:0000256" key="7">
    <source>
        <dbReference type="ARBA" id="ARBA00023136"/>
    </source>
</evidence>
<keyword evidence="9" id="KW-1003">Cell membrane</keyword>
<dbReference type="SMART" id="SM00116">
    <property type="entry name" value="CBS"/>
    <property type="match status" value="2"/>
</dbReference>
<evidence type="ECO:0000313" key="11">
    <source>
        <dbReference type="EMBL" id="MFD1412148.1"/>
    </source>
</evidence>
<protein>
    <recommendedName>
        <fullName evidence="9">Magnesium transporter MgtE</fullName>
    </recommendedName>
</protein>
<feature type="transmembrane region" description="Helical" evidence="9">
    <location>
        <begin position="317"/>
        <end position="341"/>
    </location>
</feature>
<evidence type="ECO:0000256" key="2">
    <source>
        <dbReference type="ARBA" id="ARBA00009749"/>
    </source>
</evidence>
<evidence type="ECO:0000256" key="6">
    <source>
        <dbReference type="ARBA" id="ARBA00022989"/>
    </source>
</evidence>
<comment type="subunit">
    <text evidence="9">Homodimer.</text>
</comment>
<comment type="caution">
    <text evidence="11">The sequence shown here is derived from an EMBL/GenBank/DDBJ whole genome shotgun (WGS) entry which is preliminary data.</text>
</comment>
<evidence type="ECO:0000256" key="5">
    <source>
        <dbReference type="ARBA" id="ARBA00022842"/>
    </source>
</evidence>
<dbReference type="EMBL" id="JBHTOH010000094">
    <property type="protein sequence ID" value="MFD1412148.1"/>
    <property type="molecule type" value="Genomic_DNA"/>
</dbReference>
<dbReference type="Gene3D" id="1.10.357.20">
    <property type="entry name" value="SLC41 divalent cation transporters, integral membrane domain"/>
    <property type="match status" value="1"/>
</dbReference>
<dbReference type="SUPFAM" id="SSF161093">
    <property type="entry name" value="MgtE membrane domain-like"/>
    <property type="match status" value="1"/>
</dbReference>
<dbReference type="Proteomes" id="UP001597191">
    <property type="component" value="Unassembled WGS sequence"/>
</dbReference>
<feature type="transmembrane region" description="Helical" evidence="9">
    <location>
        <begin position="423"/>
        <end position="450"/>
    </location>
</feature>
<keyword evidence="9" id="KW-0479">Metal-binding</keyword>
<dbReference type="SUPFAM" id="SSF54631">
    <property type="entry name" value="CBS-domain pair"/>
    <property type="match status" value="1"/>
</dbReference>
<evidence type="ECO:0000256" key="1">
    <source>
        <dbReference type="ARBA" id="ARBA00004141"/>
    </source>
</evidence>
<evidence type="ECO:0000256" key="9">
    <source>
        <dbReference type="RuleBase" id="RU362011"/>
    </source>
</evidence>
<keyword evidence="4 9" id="KW-0812">Transmembrane</keyword>
<dbReference type="InterPro" id="IPR006667">
    <property type="entry name" value="SLC41_membr_dom"/>
</dbReference>
<comment type="subcellular location">
    <subcellularLocation>
        <location evidence="9">Cell membrane</location>
        <topology evidence="9">Multi-pass membrane protein</topology>
    </subcellularLocation>
    <subcellularLocation>
        <location evidence="1">Membrane</location>
        <topology evidence="1">Multi-pass membrane protein</topology>
    </subcellularLocation>
</comment>
<proteinExistence type="inferred from homology"/>
<dbReference type="RefSeq" id="WP_125648200.1">
    <property type="nucleotide sequence ID" value="NZ_JBHTOH010000094.1"/>
</dbReference>
<dbReference type="InterPro" id="IPR046342">
    <property type="entry name" value="CBS_dom_sf"/>
</dbReference>
<dbReference type="SMART" id="SM00924">
    <property type="entry name" value="MgtE_N"/>
    <property type="match status" value="1"/>
</dbReference>
<comment type="similarity">
    <text evidence="2 9">Belongs to the SLC41A transporter family.</text>
</comment>
<dbReference type="Gene3D" id="3.10.580.10">
    <property type="entry name" value="CBS-domain"/>
    <property type="match status" value="1"/>
</dbReference>
<dbReference type="PANTHER" id="PTHR43773:SF1">
    <property type="entry name" value="MAGNESIUM TRANSPORTER MGTE"/>
    <property type="match status" value="1"/>
</dbReference>
<keyword evidence="6 9" id="KW-1133">Transmembrane helix</keyword>
<feature type="domain" description="CBS" evidence="10">
    <location>
        <begin position="207"/>
        <end position="265"/>
    </location>
</feature>
<feature type="transmembrane region" description="Helical" evidence="9">
    <location>
        <begin position="288"/>
        <end position="305"/>
    </location>
</feature>
<keyword evidence="7 9" id="KW-0472">Membrane</keyword>
<dbReference type="Pfam" id="PF01769">
    <property type="entry name" value="MgtE"/>
    <property type="match status" value="1"/>
</dbReference>